<evidence type="ECO:0000313" key="2">
    <source>
        <dbReference type="Proteomes" id="UP001055091"/>
    </source>
</evidence>
<dbReference type="SUPFAM" id="SSF52540">
    <property type="entry name" value="P-loop containing nucleoside triphosphate hydrolases"/>
    <property type="match status" value="1"/>
</dbReference>
<proteinExistence type="predicted"/>
<dbReference type="EMBL" id="BQNJ01000001">
    <property type="protein sequence ID" value="GKG98285.1"/>
    <property type="molecule type" value="Genomic_DNA"/>
</dbReference>
<evidence type="ECO:0000313" key="1">
    <source>
        <dbReference type="EMBL" id="GKG98285.1"/>
    </source>
</evidence>
<dbReference type="AlphaFoldDB" id="A0AA37N5J2"/>
<evidence type="ECO:0008006" key="3">
    <source>
        <dbReference type="Google" id="ProtNLM"/>
    </source>
</evidence>
<gene>
    <name evidence="1" type="ORF">CE91St55_02670</name>
</gene>
<sequence>MLNVTCRDLDEITKEILEPIVHDFQTRYPRVEGEAYLGYPIYFNRVTNEKTSVDMALITKIGVFIFNVLKNTVPNYDEIQNDIYYRVKEKFQRLPHLRNGKKLKFEFFSITYSMEQITPIDDCPIAFSVEDVREFIAANKRQEEFSDFDYNAILSAIQEAYGLNYRVERVGAKIGTKAYKINEANALIEKYDHAQMDAILGDTTGIQRIRGMAGSGKTIVLARKAVEIYMAHRDWTIVITYSTRALKNQLVRYISKFYADKNDGEMYDTDKIKVMQAWGSASSVGVYYDVCVHHGLEPLNFTQAKTKYGKNRAFSKACEEVIKTIPKMEKMYDCILVDEAQDFDKNFLSLCLKVLGEEKRLVYAYDELQQLNEETMPTPKEIFGEEIQNDTPLTVCYRNQSPVIVTAHAIGMGMYREGYDLPLQMPSSPNVWEAIGYESSKEIRDGEEVTLYRTTRTSPELLKVDRNEIIEFLAYEDFTELKKALIQSLRNDINKEMLLPSDIMIIDMDAIGSLTNRASIMTMVNMEDNYEGNLSIHMAGSLSPEDFFRKDSIVYTSVFRAKGNETFMVYIVNAQRCINSLIPRSDRNALFTAITRSKGWVKVMGYGEEMKVLCKEFEQVKNNDFKLHFSHYPTKDERKQMILNNSDLDEQTLKSIQDARSRVAKAKATGKAMNNLQLMMEIMGVSTKEELMKMLMDDND</sequence>
<protein>
    <recommendedName>
        <fullName evidence="3">DNA helicase</fullName>
    </recommendedName>
</protein>
<dbReference type="RefSeq" id="WP_244052290.1">
    <property type="nucleotide sequence ID" value="NZ_BQNJ01000001.1"/>
</dbReference>
<reference evidence="1" key="1">
    <citation type="submission" date="2022-01" db="EMBL/GenBank/DDBJ databases">
        <title>Novel bile acid biosynthetic pathways are enriched in the microbiome of centenarians.</title>
        <authorList>
            <person name="Sato Y."/>
            <person name="Atarashi K."/>
            <person name="Plichta R.D."/>
            <person name="Arai Y."/>
            <person name="Sasajima S."/>
            <person name="Kearney M.S."/>
            <person name="Suda W."/>
            <person name="Takeshita K."/>
            <person name="Sasaki T."/>
            <person name="Okamoto S."/>
            <person name="Skelly N.A."/>
            <person name="Okamura Y."/>
            <person name="Vlamakis H."/>
            <person name="Li Y."/>
            <person name="Tanoue T."/>
            <person name="Takei H."/>
            <person name="Nittono H."/>
            <person name="Narushima S."/>
            <person name="Irie J."/>
            <person name="Itoh H."/>
            <person name="Moriya K."/>
            <person name="Sugiura Y."/>
            <person name="Suematsu M."/>
            <person name="Moritoki N."/>
            <person name="Shibata S."/>
            <person name="Littman R.D."/>
            <person name="Fischbach A.M."/>
            <person name="Uwamino Y."/>
            <person name="Inoue T."/>
            <person name="Honda A."/>
            <person name="Hattori M."/>
            <person name="Murai T."/>
            <person name="Xavier J.R."/>
            <person name="Hirose N."/>
            <person name="Honda K."/>
        </authorList>
    </citation>
    <scope>NUCLEOTIDE SEQUENCE</scope>
    <source>
        <strain evidence="1">CE91-St55</strain>
    </source>
</reference>
<dbReference type="Proteomes" id="UP001055091">
    <property type="component" value="Unassembled WGS sequence"/>
</dbReference>
<organism evidence="1 2">
    <name type="scientific">Hungatella hathewayi</name>
    <dbReference type="NCBI Taxonomy" id="154046"/>
    <lineage>
        <taxon>Bacteria</taxon>
        <taxon>Bacillati</taxon>
        <taxon>Bacillota</taxon>
        <taxon>Clostridia</taxon>
        <taxon>Lachnospirales</taxon>
        <taxon>Lachnospiraceae</taxon>
        <taxon>Hungatella</taxon>
    </lineage>
</organism>
<comment type="caution">
    <text evidence="1">The sequence shown here is derived from an EMBL/GenBank/DDBJ whole genome shotgun (WGS) entry which is preliminary data.</text>
</comment>
<name>A0AA37N5J2_9FIRM</name>
<dbReference type="Gene3D" id="3.40.50.300">
    <property type="entry name" value="P-loop containing nucleotide triphosphate hydrolases"/>
    <property type="match status" value="1"/>
</dbReference>
<dbReference type="InterPro" id="IPR027417">
    <property type="entry name" value="P-loop_NTPase"/>
</dbReference>
<accession>A0AA37N5J2</accession>